<sequence length="238" mass="26307">MAEATSAIPRPTSTNIGQLPLDRPGRASSANLDRPQPTSIKSAEGPSKCTRPRDPELDNMTYVEFGSKCRLERHDSDVELHLLQVLEDKYPGRPRMRIRFYDPNHVGEAAGAMGLFNNCDEGIMVFEELLKSGAPLAQLRWIFAVLAVEGSPELTIWGAHECEFSADIKDSMQRVTPAPPAEVVRNELLLALEKLLQGLGSHYQKLDCQSLQNGNKKSMLSACAGVVIQVTLPRLKMR</sequence>
<feature type="region of interest" description="Disordered" evidence="1">
    <location>
        <begin position="1"/>
        <end position="56"/>
    </location>
</feature>
<accession>A0AAD6ZWM6</accession>
<proteinExistence type="predicted"/>
<reference evidence="2" key="1">
    <citation type="submission" date="2023-03" db="EMBL/GenBank/DDBJ databases">
        <title>Massive genome expansion in bonnet fungi (Mycena s.s.) driven by repeated elements and novel gene families across ecological guilds.</title>
        <authorList>
            <consortium name="Lawrence Berkeley National Laboratory"/>
            <person name="Harder C.B."/>
            <person name="Miyauchi S."/>
            <person name="Viragh M."/>
            <person name="Kuo A."/>
            <person name="Thoen E."/>
            <person name="Andreopoulos B."/>
            <person name="Lu D."/>
            <person name="Skrede I."/>
            <person name="Drula E."/>
            <person name="Henrissat B."/>
            <person name="Morin E."/>
            <person name="Kohler A."/>
            <person name="Barry K."/>
            <person name="LaButti K."/>
            <person name="Morin E."/>
            <person name="Salamov A."/>
            <person name="Lipzen A."/>
            <person name="Mereny Z."/>
            <person name="Hegedus B."/>
            <person name="Baldrian P."/>
            <person name="Stursova M."/>
            <person name="Weitz H."/>
            <person name="Taylor A."/>
            <person name="Grigoriev I.V."/>
            <person name="Nagy L.G."/>
            <person name="Martin F."/>
            <person name="Kauserud H."/>
        </authorList>
    </citation>
    <scope>NUCLEOTIDE SEQUENCE</scope>
    <source>
        <strain evidence="2">CBHHK002</strain>
    </source>
</reference>
<gene>
    <name evidence="2" type="ORF">DFH08DRAFT_811363</name>
</gene>
<dbReference type="EMBL" id="JARIHO010000024">
    <property type="protein sequence ID" value="KAJ7343041.1"/>
    <property type="molecule type" value="Genomic_DNA"/>
</dbReference>
<name>A0AAD6ZWM6_9AGAR</name>
<evidence type="ECO:0000313" key="2">
    <source>
        <dbReference type="EMBL" id="KAJ7343041.1"/>
    </source>
</evidence>
<comment type="caution">
    <text evidence="2">The sequence shown here is derived from an EMBL/GenBank/DDBJ whole genome shotgun (WGS) entry which is preliminary data.</text>
</comment>
<feature type="compositionally biased region" description="Polar residues" evidence="1">
    <location>
        <begin position="28"/>
        <end position="41"/>
    </location>
</feature>
<dbReference type="AlphaFoldDB" id="A0AAD6ZWM6"/>
<evidence type="ECO:0000313" key="3">
    <source>
        <dbReference type="Proteomes" id="UP001218218"/>
    </source>
</evidence>
<protein>
    <submittedName>
        <fullName evidence="2">Uncharacterized protein</fullName>
    </submittedName>
</protein>
<dbReference type="Proteomes" id="UP001218218">
    <property type="component" value="Unassembled WGS sequence"/>
</dbReference>
<organism evidence="2 3">
    <name type="scientific">Mycena albidolilacea</name>
    <dbReference type="NCBI Taxonomy" id="1033008"/>
    <lineage>
        <taxon>Eukaryota</taxon>
        <taxon>Fungi</taxon>
        <taxon>Dikarya</taxon>
        <taxon>Basidiomycota</taxon>
        <taxon>Agaricomycotina</taxon>
        <taxon>Agaricomycetes</taxon>
        <taxon>Agaricomycetidae</taxon>
        <taxon>Agaricales</taxon>
        <taxon>Marasmiineae</taxon>
        <taxon>Mycenaceae</taxon>
        <taxon>Mycena</taxon>
    </lineage>
</organism>
<evidence type="ECO:0000256" key="1">
    <source>
        <dbReference type="SAM" id="MobiDB-lite"/>
    </source>
</evidence>
<keyword evidence="3" id="KW-1185">Reference proteome</keyword>